<comment type="caution">
    <text evidence="1">The sequence shown here is derived from an EMBL/GenBank/DDBJ whole genome shotgun (WGS) entry which is preliminary data.</text>
</comment>
<accession>A0A392RS97</accession>
<evidence type="ECO:0000313" key="2">
    <source>
        <dbReference type="Proteomes" id="UP000265520"/>
    </source>
</evidence>
<feature type="non-terminal residue" evidence="1">
    <location>
        <position position="63"/>
    </location>
</feature>
<feature type="non-terminal residue" evidence="1">
    <location>
        <position position="1"/>
    </location>
</feature>
<proteinExistence type="predicted"/>
<evidence type="ECO:0000313" key="1">
    <source>
        <dbReference type="EMBL" id="MCI38974.1"/>
    </source>
</evidence>
<sequence length="63" mass="7452">YRGSDEDVYKNGFDDWNDWDDDEVDDDDEFDDVEVVDAIIDFEFDTLARTLLDVLEGEEKRLV</sequence>
<dbReference type="Proteomes" id="UP000265520">
    <property type="component" value="Unassembled WGS sequence"/>
</dbReference>
<reference evidence="1 2" key="1">
    <citation type="journal article" date="2018" name="Front. Plant Sci.">
        <title>Red Clover (Trifolium pratense) and Zigzag Clover (T. medium) - A Picture of Genomic Similarities and Differences.</title>
        <authorList>
            <person name="Dluhosova J."/>
            <person name="Istvanek J."/>
            <person name="Nedelnik J."/>
            <person name="Repkova J."/>
        </authorList>
    </citation>
    <scope>NUCLEOTIDE SEQUENCE [LARGE SCALE GENOMIC DNA]</scope>
    <source>
        <strain evidence="2">cv. 10/8</strain>
        <tissue evidence="1">Leaf</tissue>
    </source>
</reference>
<keyword evidence="2" id="KW-1185">Reference proteome</keyword>
<organism evidence="1 2">
    <name type="scientific">Trifolium medium</name>
    <dbReference type="NCBI Taxonomy" id="97028"/>
    <lineage>
        <taxon>Eukaryota</taxon>
        <taxon>Viridiplantae</taxon>
        <taxon>Streptophyta</taxon>
        <taxon>Embryophyta</taxon>
        <taxon>Tracheophyta</taxon>
        <taxon>Spermatophyta</taxon>
        <taxon>Magnoliopsida</taxon>
        <taxon>eudicotyledons</taxon>
        <taxon>Gunneridae</taxon>
        <taxon>Pentapetalae</taxon>
        <taxon>rosids</taxon>
        <taxon>fabids</taxon>
        <taxon>Fabales</taxon>
        <taxon>Fabaceae</taxon>
        <taxon>Papilionoideae</taxon>
        <taxon>50 kb inversion clade</taxon>
        <taxon>NPAAA clade</taxon>
        <taxon>Hologalegina</taxon>
        <taxon>IRL clade</taxon>
        <taxon>Trifolieae</taxon>
        <taxon>Trifolium</taxon>
    </lineage>
</organism>
<dbReference type="EMBL" id="LXQA010262115">
    <property type="protein sequence ID" value="MCI38974.1"/>
    <property type="molecule type" value="Genomic_DNA"/>
</dbReference>
<name>A0A392RS97_9FABA</name>
<dbReference type="AlphaFoldDB" id="A0A392RS97"/>
<protein>
    <submittedName>
        <fullName evidence="1">Uncharacterized protein</fullName>
    </submittedName>
</protein>